<dbReference type="STRING" id="86049.A0A1C1C943"/>
<feature type="region of interest" description="Disordered" evidence="1">
    <location>
        <begin position="1"/>
        <end position="295"/>
    </location>
</feature>
<name>A0A1C1C943_9EURO</name>
<dbReference type="AlphaFoldDB" id="A0A1C1C943"/>
<keyword evidence="3" id="KW-1185">Reference proteome</keyword>
<evidence type="ECO:0000313" key="3">
    <source>
        <dbReference type="Proteomes" id="UP000094526"/>
    </source>
</evidence>
<feature type="compositionally biased region" description="Low complexity" evidence="1">
    <location>
        <begin position="212"/>
        <end position="223"/>
    </location>
</feature>
<feature type="compositionally biased region" description="Basic and acidic residues" evidence="1">
    <location>
        <begin position="60"/>
        <end position="74"/>
    </location>
</feature>
<feature type="compositionally biased region" description="Basic and acidic residues" evidence="1">
    <location>
        <begin position="103"/>
        <end position="122"/>
    </location>
</feature>
<dbReference type="EMBL" id="LGRB01000020">
    <property type="protein sequence ID" value="OCT45054.1"/>
    <property type="molecule type" value="Genomic_DNA"/>
</dbReference>
<feature type="compositionally biased region" description="Polar residues" evidence="1">
    <location>
        <begin position="76"/>
        <end position="95"/>
    </location>
</feature>
<dbReference type="eggNOG" id="ENOG502S1V6">
    <property type="taxonomic scope" value="Eukaryota"/>
</dbReference>
<comment type="caution">
    <text evidence="2">The sequence shown here is derived from an EMBL/GenBank/DDBJ whole genome shotgun (WGS) entry which is preliminary data.</text>
</comment>
<evidence type="ECO:0000313" key="2">
    <source>
        <dbReference type="EMBL" id="OCT45054.1"/>
    </source>
</evidence>
<feature type="compositionally biased region" description="Acidic residues" evidence="1">
    <location>
        <begin position="254"/>
        <end position="274"/>
    </location>
</feature>
<accession>A0A1C1C943</accession>
<dbReference type="VEuPathDB" id="FungiDB:CLCR_05664"/>
<feature type="compositionally biased region" description="Polar residues" evidence="1">
    <location>
        <begin position="14"/>
        <end position="46"/>
    </location>
</feature>
<feature type="compositionally biased region" description="Basic residues" evidence="1">
    <location>
        <begin position="48"/>
        <end position="58"/>
    </location>
</feature>
<evidence type="ECO:0000256" key="1">
    <source>
        <dbReference type="SAM" id="MobiDB-lite"/>
    </source>
</evidence>
<reference evidence="3" key="1">
    <citation type="submission" date="2015-07" db="EMBL/GenBank/DDBJ databases">
        <authorList>
            <person name="Teixeira M.M."/>
            <person name="Souza R.C."/>
            <person name="Almeida L.G."/>
            <person name="Vicente V.A."/>
            <person name="de Hoog S."/>
            <person name="Bocca A.L."/>
            <person name="de Almeida S.R."/>
            <person name="Vasconcelos A.T."/>
            <person name="Felipe M.S."/>
        </authorList>
    </citation>
    <scope>NUCLEOTIDE SEQUENCE [LARGE SCALE GENOMIC DNA]</scope>
    <source>
        <strain evidence="3">KSF</strain>
    </source>
</reference>
<proteinExistence type="predicted"/>
<feature type="compositionally biased region" description="Basic residues" evidence="1">
    <location>
        <begin position="1"/>
        <end position="11"/>
    </location>
</feature>
<dbReference type="OrthoDB" id="4160836at2759"/>
<dbReference type="VEuPathDB" id="FungiDB:G647_07727"/>
<organism evidence="2 3">
    <name type="scientific">Cladophialophora carrionii</name>
    <dbReference type="NCBI Taxonomy" id="86049"/>
    <lineage>
        <taxon>Eukaryota</taxon>
        <taxon>Fungi</taxon>
        <taxon>Dikarya</taxon>
        <taxon>Ascomycota</taxon>
        <taxon>Pezizomycotina</taxon>
        <taxon>Eurotiomycetes</taxon>
        <taxon>Chaetothyriomycetidae</taxon>
        <taxon>Chaetothyriales</taxon>
        <taxon>Herpotrichiellaceae</taxon>
        <taxon>Cladophialophora</taxon>
    </lineage>
</organism>
<sequence>MLQSSPKRRKLDHSQSATIDDTGRESGQPTTPTRASYLSPTKSSLARSHPHLITRSNRRSATEPRGKALRDEILSARTQPVQAAKTVSQIQQSQRLDGAADDPAPRQGKEGASETHLDHTAEESAVGANSAQRSERDRLPLNERQPTQDRRRERSTSDEDPAPPIILPQLVSRKESSARALSRGLSGEPDLPPTPIELGLSPAPERPRGLASSSSPRSSNMSRSSKRQRTRSGAPVTSSPLKTKARQAAKSDNEEAPNEEATEDDVQEAPESEPVEAQQENVEDSTVSDEQQSTFRSLQGQLEQLRQDCQHLQKAVDDDNDLSEETLAILRQSLLRNDTLRISKSGKEGDNFSTYLTLFAPANLQLTSHTETKLIKDRTKIIHRLKVEAPPPWLPNALSCVFEVAIDAENAQIEHVELNEVMLAVTRRTKSNKAEIYRWVHDRLEHPLHRLDVSGLVWGMGRWFNAAVERAKVFRWIDLKYKRLQSDVTGQVDVKDDGWTRETCIELARYLDSTQNSAIDVDVTETTGGKKYRKKLMLTWKIDLDWAGGLTSNIQISASGIPLKAEPGLKTIFCSLVPRVGVKGAFENVWSVIHSEAEEYRFDSARGKEKKRRGNE</sequence>
<gene>
    <name evidence="2" type="ORF">CLCR_05664</name>
</gene>
<feature type="compositionally biased region" description="Basic and acidic residues" evidence="1">
    <location>
        <begin position="133"/>
        <end position="157"/>
    </location>
</feature>
<dbReference type="Proteomes" id="UP000094526">
    <property type="component" value="Unassembled WGS sequence"/>
</dbReference>
<protein>
    <submittedName>
        <fullName evidence="2">Uncharacterized protein</fullName>
    </submittedName>
</protein>